<dbReference type="EMBL" id="BGPR01001872">
    <property type="protein sequence ID" value="GBM63520.1"/>
    <property type="molecule type" value="Genomic_DNA"/>
</dbReference>
<gene>
    <name evidence="1" type="ORF">AVEN_73797_1</name>
</gene>
<sequence>MFLYSLSVTGPLRVASWKKKSSKNECGCDSTPDLLSVSEVESLGRIYHGHDASTSTLARNANAQVSRFSLSMASTCR</sequence>
<dbReference type="Proteomes" id="UP000499080">
    <property type="component" value="Unassembled WGS sequence"/>
</dbReference>
<reference evidence="1 2" key="1">
    <citation type="journal article" date="2019" name="Sci. Rep.">
        <title>Orb-weaving spider Araneus ventricosus genome elucidates the spidroin gene catalogue.</title>
        <authorList>
            <person name="Kono N."/>
            <person name="Nakamura H."/>
            <person name="Ohtoshi R."/>
            <person name="Moran D.A.P."/>
            <person name="Shinohara A."/>
            <person name="Yoshida Y."/>
            <person name="Fujiwara M."/>
            <person name="Mori M."/>
            <person name="Tomita M."/>
            <person name="Arakawa K."/>
        </authorList>
    </citation>
    <scope>NUCLEOTIDE SEQUENCE [LARGE SCALE GENOMIC DNA]</scope>
</reference>
<accession>A0A4Y2HE00</accession>
<evidence type="ECO:0000313" key="2">
    <source>
        <dbReference type="Proteomes" id="UP000499080"/>
    </source>
</evidence>
<dbReference type="AlphaFoldDB" id="A0A4Y2HE00"/>
<comment type="caution">
    <text evidence="1">The sequence shown here is derived from an EMBL/GenBank/DDBJ whole genome shotgun (WGS) entry which is preliminary data.</text>
</comment>
<keyword evidence="2" id="KW-1185">Reference proteome</keyword>
<proteinExistence type="predicted"/>
<name>A0A4Y2HE00_ARAVE</name>
<organism evidence="1 2">
    <name type="scientific">Araneus ventricosus</name>
    <name type="common">Orbweaver spider</name>
    <name type="synonym">Epeira ventricosa</name>
    <dbReference type="NCBI Taxonomy" id="182803"/>
    <lineage>
        <taxon>Eukaryota</taxon>
        <taxon>Metazoa</taxon>
        <taxon>Ecdysozoa</taxon>
        <taxon>Arthropoda</taxon>
        <taxon>Chelicerata</taxon>
        <taxon>Arachnida</taxon>
        <taxon>Araneae</taxon>
        <taxon>Araneomorphae</taxon>
        <taxon>Entelegynae</taxon>
        <taxon>Araneoidea</taxon>
        <taxon>Araneidae</taxon>
        <taxon>Araneus</taxon>
    </lineage>
</organism>
<evidence type="ECO:0000313" key="1">
    <source>
        <dbReference type="EMBL" id="GBM63520.1"/>
    </source>
</evidence>
<protein>
    <submittedName>
        <fullName evidence="1">Uncharacterized protein</fullName>
    </submittedName>
</protein>